<sequence>MNRRPVHDGAAWNPADAGNWVPREAFLEGMADRVSEAVQRGRHAVTLCLDLDQFRAVNYTLGWEAGDQVIGTVAERLSRCIGEQGVGTHMGGDEFALCLWDCGEAEEAAWLERVLAAVEAPIRVAGREVRMTASIGIASTMECGPDAQRLLQHAAAALLEAKEGGRNTFRLYMPGSRSFVDHSLLVYDFERALAEREFFLEFQPRVHAETGVITSAEALLRWRHPQRGRVMPGAFIPIAERTGWIVPIGRWVVEEVCRQIREWLDNGQPVVRIAVNVSARQFQRENFVAHITEALEAHQVDPRLLEIELTETAVVEDVESARKKLGRLRDMGITVSIDDFGVGYSSLSFLHQIPVDALKLDRSFIQESGVGGWSVMETIIDLGHRLNLCVVGEGVETECQLALLRDRRCDEVQGFFFSRPVPAADFVRLLAASSIQL</sequence>
<dbReference type="AlphaFoldDB" id="A0A1I7IGJ7"/>
<dbReference type="InterPro" id="IPR001633">
    <property type="entry name" value="EAL_dom"/>
</dbReference>
<dbReference type="NCBIfam" id="TIGR00254">
    <property type="entry name" value="GGDEF"/>
    <property type="match status" value="1"/>
</dbReference>
<dbReference type="InterPro" id="IPR029787">
    <property type="entry name" value="Nucleotide_cyclase"/>
</dbReference>
<gene>
    <name evidence="3" type="ORF">SAMN05421543_106208</name>
</gene>
<dbReference type="SMART" id="SM00267">
    <property type="entry name" value="GGDEF"/>
    <property type="match status" value="1"/>
</dbReference>
<dbReference type="InterPro" id="IPR043128">
    <property type="entry name" value="Rev_trsase/Diguanyl_cyclase"/>
</dbReference>
<evidence type="ECO:0000313" key="3">
    <source>
        <dbReference type="EMBL" id="SFU72032.1"/>
    </source>
</evidence>
<dbReference type="InterPro" id="IPR035919">
    <property type="entry name" value="EAL_sf"/>
</dbReference>
<dbReference type="Pfam" id="PF00990">
    <property type="entry name" value="GGDEF"/>
    <property type="match status" value="1"/>
</dbReference>
<evidence type="ECO:0000259" key="2">
    <source>
        <dbReference type="PROSITE" id="PS50887"/>
    </source>
</evidence>
<dbReference type="PANTHER" id="PTHR44757:SF2">
    <property type="entry name" value="BIOFILM ARCHITECTURE MAINTENANCE PROTEIN MBAA"/>
    <property type="match status" value="1"/>
</dbReference>
<feature type="domain" description="EAL" evidence="1">
    <location>
        <begin position="182"/>
        <end position="434"/>
    </location>
</feature>
<feature type="domain" description="GGDEF" evidence="2">
    <location>
        <begin position="42"/>
        <end position="174"/>
    </location>
</feature>
<evidence type="ECO:0000259" key="1">
    <source>
        <dbReference type="PROSITE" id="PS50883"/>
    </source>
</evidence>
<dbReference type="RefSeq" id="WP_074951167.1">
    <property type="nucleotide sequence ID" value="NZ_FPBV01000006.1"/>
</dbReference>
<dbReference type="SUPFAM" id="SSF141868">
    <property type="entry name" value="EAL domain-like"/>
    <property type="match status" value="1"/>
</dbReference>
<dbReference type="Proteomes" id="UP000183508">
    <property type="component" value="Unassembled WGS sequence"/>
</dbReference>
<dbReference type="InterPro" id="IPR000160">
    <property type="entry name" value="GGDEF_dom"/>
</dbReference>
<organism evidence="3 4">
    <name type="scientific">Alicyclobacillus macrosporangiidus</name>
    <dbReference type="NCBI Taxonomy" id="392015"/>
    <lineage>
        <taxon>Bacteria</taxon>
        <taxon>Bacillati</taxon>
        <taxon>Bacillota</taxon>
        <taxon>Bacilli</taxon>
        <taxon>Bacillales</taxon>
        <taxon>Alicyclobacillaceae</taxon>
        <taxon>Alicyclobacillus</taxon>
    </lineage>
</organism>
<evidence type="ECO:0000313" key="4">
    <source>
        <dbReference type="Proteomes" id="UP000183508"/>
    </source>
</evidence>
<name>A0A1I7IGJ7_9BACL</name>
<dbReference type="STRING" id="392015.SAMN05421543_106208"/>
<dbReference type="Pfam" id="PF00563">
    <property type="entry name" value="EAL"/>
    <property type="match status" value="1"/>
</dbReference>
<protein>
    <submittedName>
        <fullName evidence="3">Diguanylate cyclase (GGDEF) domain-containing protein</fullName>
    </submittedName>
</protein>
<accession>A0A1I7IGJ7</accession>
<dbReference type="SMART" id="SM00052">
    <property type="entry name" value="EAL"/>
    <property type="match status" value="1"/>
</dbReference>
<reference evidence="4" key="1">
    <citation type="submission" date="2016-10" db="EMBL/GenBank/DDBJ databases">
        <authorList>
            <person name="Varghese N."/>
        </authorList>
    </citation>
    <scope>NUCLEOTIDE SEQUENCE [LARGE SCALE GENOMIC DNA]</scope>
    <source>
        <strain evidence="4">DSM 17980</strain>
    </source>
</reference>
<dbReference type="OrthoDB" id="9762141at2"/>
<dbReference type="PANTHER" id="PTHR44757">
    <property type="entry name" value="DIGUANYLATE CYCLASE DGCP"/>
    <property type="match status" value="1"/>
</dbReference>
<dbReference type="CDD" id="cd01948">
    <property type="entry name" value="EAL"/>
    <property type="match status" value="1"/>
</dbReference>
<dbReference type="SUPFAM" id="SSF55073">
    <property type="entry name" value="Nucleotide cyclase"/>
    <property type="match status" value="1"/>
</dbReference>
<dbReference type="Gene3D" id="3.30.70.270">
    <property type="match status" value="1"/>
</dbReference>
<proteinExistence type="predicted"/>
<dbReference type="PROSITE" id="PS50887">
    <property type="entry name" value="GGDEF"/>
    <property type="match status" value="1"/>
</dbReference>
<dbReference type="InterPro" id="IPR052155">
    <property type="entry name" value="Biofilm_reg_signaling"/>
</dbReference>
<dbReference type="PROSITE" id="PS50883">
    <property type="entry name" value="EAL"/>
    <property type="match status" value="1"/>
</dbReference>
<dbReference type="CDD" id="cd01949">
    <property type="entry name" value="GGDEF"/>
    <property type="match status" value="1"/>
</dbReference>
<dbReference type="EMBL" id="FPBV01000006">
    <property type="protein sequence ID" value="SFU72032.1"/>
    <property type="molecule type" value="Genomic_DNA"/>
</dbReference>
<keyword evidence="4" id="KW-1185">Reference proteome</keyword>
<dbReference type="Gene3D" id="3.20.20.450">
    <property type="entry name" value="EAL domain"/>
    <property type="match status" value="1"/>
</dbReference>